<evidence type="ECO:0000313" key="3">
    <source>
        <dbReference type="Proteomes" id="UP001144612"/>
    </source>
</evidence>
<protein>
    <submittedName>
        <fullName evidence="2">DUF4230 domain-containing protein</fullName>
    </submittedName>
</protein>
<keyword evidence="1" id="KW-0472">Membrane</keyword>
<evidence type="ECO:0000256" key="1">
    <source>
        <dbReference type="SAM" id="Phobius"/>
    </source>
</evidence>
<feature type="transmembrane region" description="Helical" evidence="1">
    <location>
        <begin position="7"/>
        <end position="27"/>
    </location>
</feature>
<name>A0ABT4D931_9CLOT</name>
<gene>
    <name evidence="2" type="ORF">OW729_09360</name>
</gene>
<keyword evidence="1" id="KW-0812">Transmembrane</keyword>
<accession>A0ABT4D931</accession>
<sequence length="195" mass="22285">MKKWYKYIKFVFLAVIIIGLTWILAGFSTKQDKVVDRSNVTNEFKNISELATYKNSYTDVLFIKDSKKIKEFTIPFTTNSILIKYSGYIKAGVDLQSAQIDLDESEKKITVKLKKSKILDNVIDTNSVTVLDETTSIFSKVQTKEIFDEINNNKGQVVDKLVKEGFLDKANENTKILLEGLLKNMGFEKISIEFV</sequence>
<keyword evidence="1" id="KW-1133">Transmembrane helix</keyword>
<comment type="caution">
    <text evidence="2">The sequence shown here is derived from an EMBL/GenBank/DDBJ whole genome shotgun (WGS) entry which is preliminary data.</text>
</comment>
<proteinExistence type="predicted"/>
<dbReference type="EMBL" id="JAPQFJ010000008">
    <property type="protein sequence ID" value="MCY6958810.1"/>
    <property type="molecule type" value="Genomic_DNA"/>
</dbReference>
<organism evidence="2 3">
    <name type="scientific">Clostridium brassicae</name>
    <dbReference type="NCBI Taxonomy" id="2999072"/>
    <lineage>
        <taxon>Bacteria</taxon>
        <taxon>Bacillati</taxon>
        <taxon>Bacillota</taxon>
        <taxon>Clostridia</taxon>
        <taxon>Eubacteriales</taxon>
        <taxon>Clostridiaceae</taxon>
        <taxon>Clostridium</taxon>
    </lineage>
</organism>
<reference evidence="2" key="1">
    <citation type="submission" date="2022-12" db="EMBL/GenBank/DDBJ databases">
        <title>Clostridium sp. nov., isolated from industrial wastewater.</title>
        <authorList>
            <person name="Jiayan W."/>
        </authorList>
    </citation>
    <scope>NUCLEOTIDE SEQUENCE</scope>
    <source>
        <strain evidence="2">ZC22-4</strain>
    </source>
</reference>
<keyword evidence="3" id="KW-1185">Reference proteome</keyword>
<dbReference type="InterPro" id="IPR025324">
    <property type="entry name" value="DUF4230"/>
</dbReference>
<evidence type="ECO:0000313" key="2">
    <source>
        <dbReference type="EMBL" id="MCY6958810.1"/>
    </source>
</evidence>
<dbReference type="Proteomes" id="UP001144612">
    <property type="component" value="Unassembled WGS sequence"/>
</dbReference>
<dbReference type="Pfam" id="PF14014">
    <property type="entry name" value="DUF4230"/>
    <property type="match status" value="1"/>
</dbReference>
<dbReference type="RefSeq" id="WP_268061226.1">
    <property type="nucleotide sequence ID" value="NZ_JAPQFJ010000008.1"/>
</dbReference>